<comment type="caution">
    <text evidence="1">The sequence shown here is derived from an EMBL/GenBank/DDBJ whole genome shotgun (WGS) entry which is preliminary data.</text>
</comment>
<dbReference type="AlphaFoldDB" id="A0A941ILL0"/>
<organism evidence="1 2">
    <name type="scientific">Actinospica durhamensis</name>
    <dbReference type="NCBI Taxonomy" id="1508375"/>
    <lineage>
        <taxon>Bacteria</taxon>
        <taxon>Bacillati</taxon>
        <taxon>Actinomycetota</taxon>
        <taxon>Actinomycetes</taxon>
        <taxon>Catenulisporales</taxon>
        <taxon>Actinospicaceae</taxon>
        <taxon>Actinospica</taxon>
    </lineage>
</organism>
<evidence type="ECO:0008006" key="3">
    <source>
        <dbReference type="Google" id="ProtNLM"/>
    </source>
</evidence>
<reference evidence="1" key="1">
    <citation type="submission" date="2021-04" db="EMBL/GenBank/DDBJ databases">
        <title>Genome based classification of Actinospica acidithermotolerans sp. nov., an actinobacterium isolated from an Indonesian hot spring.</title>
        <authorList>
            <person name="Kusuma A.B."/>
            <person name="Putra K.E."/>
            <person name="Nafisah S."/>
            <person name="Loh J."/>
            <person name="Nouioui I."/>
            <person name="Goodfellow M."/>
        </authorList>
    </citation>
    <scope>NUCLEOTIDE SEQUENCE</scope>
    <source>
        <strain evidence="1">CSCA 57</strain>
    </source>
</reference>
<proteinExistence type="predicted"/>
<dbReference type="EMBL" id="JAGSOG010000003">
    <property type="protein sequence ID" value="MBR7831839.1"/>
    <property type="molecule type" value="Genomic_DNA"/>
</dbReference>
<protein>
    <recommendedName>
        <fullName evidence="3">HEAT repeat domain-containing protein</fullName>
    </recommendedName>
</protein>
<dbReference type="Proteomes" id="UP000675781">
    <property type="component" value="Unassembled WGS sequence"/>
</dbReference>
<evidence type="ECO:0000313" key="1">
    <source>
        <dbReference type="EMBL" id="MBR7831839.1"/>
    </source>
</evidence>
<dbReference type="RefSeq" id="WP_212526373.1">
    <property type="nucleotide sequence ID" value="NZ_JAGSOG010000003.1"/>
</dbReference>
<gene>
    <name evidence="1" type="ORF">KDL01_01120</name>
</gene>
<name>A0A941ILL0_9ACTN</name>
<keyword evidence="2" id="KW-1185">Reference proteome</keyword>
<evidence type="ECO:0000313" key="2">
    <source>
        <dbReference type="Proteomes" id="UP000675781"/>
    </source>
</evidence>
<accession>A0A941ILL0</accession>
<sequence>MQRAETEPTAAEAVYECLFEDLRWDHACDERDSYLAGLIHRLGLPLAPMERRILDEISASREARPRAGSAYRARRQEATEASLDDLVRGVATGGQERAHALAELGRRGEHRVLDLAEEICRDNPPAGVPGMSQALDHLGSAAVPRARVWSVGGSPTLARLGIRVLAEHGDTGDVGTLHAALNGYVAGGDWCAAETPARGLGRIGAPDAVGDLMAAWEATPHSLARPNFLQALVGCRAPWAEACAEEGLFDCQEEVQILACATAPDSVGVRQRLREIARDPLVPQAHEAADARLQLLSEPCPTD</sequence>